<name>A0AA38IUM6_9CUCU</name>
<comment type="caution">
    <text evidence="1">The sequence shown here is derived from an EMBL/GenBank/DDBJ whole genome shotgun (WGS) entry which is preliminary data.</text>
</comment>
<gene>
    <name evidence="1" type="ORF">Zmor_008330</name>
</gene>
<evidence type="ECO:0000313" key="1">
    <source>
        <dbReference type="EMBL" id="KAJ3664138.1"/>
    </source>
</evidence>
<evidence type="ECO:0000313" key="2">
    <source>
        <dbReference type="Proteomes" id="UP001168821"/>
    </source>
</evidence>
<dbReference type="AlphaFoldDB" id="A0AA38IUM6"/>
<sequence length="148" mass="16875">MIFNFEKDLSVEVSERCTYCKKSETCCDNFTETSAGESSVVCKDVNSKILKIRANRRLQVSFHATPGEWGRKYVVKGASASIVGFSVVNLQAKNSPKVVTKRQQKRFVLKTKIYNFLDKNALLGLQFFVVTSKCQKLKTSRLEQAEYW</sequence>
<proteinExistence type="predicted"/>
<reference evidence="1" key="1">
    <citation type="journal article" date="2023" name="G3 (Bethesda)">
        <title>Whole genome assemblies of Zophobas morio and Tenebrio molitor.</title>
        <authorList>
            <person name="Kaur S."/>
            <person name="Stinson S.A."/>
            <person name="diCenzo G.C."/>
        </authorList>
    </citation>
    <scope>NUCLEOTIDE SEQUENCE</scope>
    <source>
        <strain evidence="1">QUZm001</strain>
    </source>
</reference>
<accession>A0AA38IUM6</accession>
<dbReference type="EMBL" id="JALNTZ010000002">
    <property type="protein sequence ID" value="KAJ3664138.1"/>
    <property type="molecule type" value="Genomic_DNA"/>
</dbReference>
<protein>
    <submittedName>
        <fullName evidence="1">Uncharacterized protein</fullName>
    </submittedName>
</protein>
<keyword evidence="2" id="KW-1185">Reference proteome</keyword>
<organism evidence="1 2">
    <name type="scientific">Zophobas morio</name>
    <dbReference type="NCBI Taxonomy" id="2755281"/>
    <lineage>
        <taxon>Eukaryota</taxon>
        <taxon>Metazoa</taxon>
        <taxon>Ecdysozoa</taxon>
        <taxon>Arthropoda</taxon>
        <taxon>Hexapoda</taxon>
        <taxon>Insecta</taxon>
        <taxon>Pterygota</taxon>
        <taxon>Neoptera</taxon>
        <taxon>Endopterygota</taxon>
        <taxon>Coleoptera</taxon>
        <taxon>Polyphaga</taxon>
        <taxon>Cucujiformia</taxon>
        <taxon>Tenebrionidae</taxon>
        <taxon>Zophobas</taxon>
    </lineage>
</organism>
<dbReference type="Proteomes" id="UP001168821">
    <property type="component" value="Unassembled WGS sequence"/>
</dbReference>